<dbReference type="PROSITE" id="PS50110">
    <property type="entry name" value="RESPONSE_REGULATORY"/>
    <property type="match status" value="1"/>
</dbReference>
<dbReference type="PANTHER" id="PTHR45228:SF9">
    <property type="entry name" value="3'3'-CGAMP-SPECIFIC PHOSPHODIESTERASE 2"/>
    <property type="match status" value="1"/>
</dbReference>
<feature type="compositionally biased region" description="Acidic residues" evidence="2">
    <location>
        <begin position="22"/>
        <end position="43"/>
    </location>
</feature>
<dbReference type="Proteomes" id="UP000652760">
    <property type="component" value="Unassembled WGS sequence"/>
</dbReference>
<dbReference type="PANTHER" id="PTHR45228">
    <property type="entry name" value="CYCLIC DI-GMP PHOSPHODIESTERASE TM_0186-RELATED"/>
    <property type="match status" value="1"/>
</dbReference>
<dbReference type="SMART" id="SM00471">
    <property type="entry name" value="HDc"/>
    <property type="match status" value="1"/>
</dbReference>
<evidence type="ECO:0000259" key="3">
    <source>
        <dbReference type="PROSITE" id="PS50110"/>
    </source>
</evidence>
<evidence type="ECO:0000259" key="5">
    <source>
        <dbReference type="PROSITE" id="PS51832"/>
    </source>
</evidence>
<feature type="region of interest" description="Disordered" evidence="2">
    <location>
        <begin position="1"/>
        <end position="58"/>
    </location>
</feature>
<dbReference type="SUPFAM" id="SSF109604">
    <property type="entry name" value="HD-domain/PDEase-like"/>
    <property type="match status" value="1"/>
</dbReference>
<feature type="domain" description="HD" evidence="4">
    <location>
        <begin position="412"/>
        <end position="549"/>
    </location>
</feature>
<dbReference type="InterPro" id="IPR011006">
    <property type="entry name" value="CheY-like_superfamily"/>
</dbReference>
<dbReference type="Gene3D" id="1.10.3210.10">
    <property type="entry name" value="Hypothetical protein af1432"/>
    <property type="match status" value="1"/>
</dbReference>
<protein>
    <submittedName>
        <fullName evidence="6">DUF3369 domain-containing protein</fullName>
    </submittedName>
</protein>
<dbReference type="InterPro" id="IPR021800">
    <property type="entry name" value="DUF3369"/>
</dbReference>
<dbReference type="Pfam" id="PF11849">
    <property type="entry name" value="DUF3369"/>
    <property type="match status" value="1"/>
</dbReference>
<comment type="caution">
    <text evidence="6">The sequence shown here is derived from an EMBL/GenBank/DDBJ whole genome shotgun (WGS) entry which is preliminary data.</text>
</comment>
<sequence length="604" mass="64920">MTDADPNGPQDEARTDPAPESPPEDTDDEDLVFLDDADPEDGPADGAKDGRTAEEPPGSRWTMLIVDDEPEIHSITKLVLSDFVYKGRKARFLSAHSAAEARRILAREPDIALILLDVVMETEDAGLRLVHHIREELQNRNVRIILRTGQPGQAPERAVILDYDINDYKAKTQLTAQQLFTTTVAALRSYEDIVAIDANRRGLEKIIEASSSLFRVRSMKLFAAGVLTQLSGLLGVGPDAILCVQRGGTGGTGGSQADGSVDGSAGGSGRCNGEGSCNGLYVLAGSGRFESLINEPVAGHVDPAVLAAMTACLEKRAHVYAGDHCTLYIQPPNDRETVVYLRSNRPLSDLDRKLIEVFCGKISVGFDNLHHYEQLYRAQQGTLAALADLAERGCGTLIDATPPAAAPMERERLSRSLRIAAITERIARRLHADGLFPDALDVTTLEVIGLAAILHDIGNAAVDPVMLSKPGPLDPAERSAMQTHTVAGANLLNQASHLADGLTHLHLGATVARWHHENWDGTGYPDGRAGAAIPLCARIVAVADAYDAMTRDRPYRPALDSGKAVDEIRRLAGRRFDPTVVEAFLSILPDIERPVESDGGGIAI</sequence>
<accession>A0ABS1FEZ0</accession>
<dbReference type="InterPro" id="IPR001789">
    <property type="entry name" value="Sig_transdc_resp-reg_receiver"/>
</dbReference>
<evidence type="ECO:0000256" key="1">
    <source>
        <dbReference type="PROSITE-ProRule" id="PRU00169"/>
    </source>
</evidence>
<feature type="domain" description="Response regulatory" evidence="3">
    <location>
        <begin position="62"/>
        <end position="186"/>
    </location>
</feature>
<feature type="region of interest" description="Disordered" evidence="2">
    <location>
        <begin position="251"/>
        <end position="270"/>
    </location>
</feature>
<reference evidence="7" key="1">
    <citation type="submission" date="2021-01" db="EMBL/GenBank/DDBJ databases">
        <title>Genome public.</title>
        <authorList>
            <person name="Liu C."/>
            <person name="Sun Q."/>
        </authorList>
    </citation>
    <scope>NUCLEOTIDE SEQUENCE [LARGE SCALE GENOMIC DNA]</scope>
    <source>
        <strain evidence="7">YIM B02556</strain>
    </source>
</reference>
<evidence type="ECO:0000256" key="2">
    <source>
        <dbReference type="SAM" id="MobiDB-lite"/>
    </source>
</evidence>
<dbReference type="PROSITE" id="PS51831">
    <property type="entry name" value="HD"/>
    <property type="match status" value="1"/>
</dbReference>
<dbReference type="CDD" id="cd00077">
    <property type="entry name" value="HDc"/>
    <property type="match status" value="1"/>
</dbReference>
<dbReference type="SUPFAM" id="SSF52172">
    <property type="entry name" value="CheY-like"/>
    <property type="match status" value="1"/>
</dbReference>
<organism evidence="6 7">
    <name type="scientific">Azospirillum endophyticum</name>
    <dbReference type="NCBI Taxonomy" id="2800326"/>
    <lineage>
        <taxon>Bacteria</taxon>
        <taxon>Pseudomonadati</taxon>
        <taxon>Pseudomonadota</taxon>
        <taxon>Alphaproteobacteria</taxon>
        <taxon>Rhodospirillales</taxon>
        <taxon>Azospirillaceae</taxon>
        <taxon>Azospirillum</taxon>
    </lineage>
</organism>
<dbReference type="PROSITE" id="PS51832">
    <property type="entry name" value="HD_GYP"/>
    <property type="match status" value="1"/>
</dbReference>
<keyword evidence="1" id="KW-0597">Phosphoprotein</keyword>
<dbReference type="Gene3D" id="3.40.50.2300">
    <property type="match status" value="1"/>
</dbReference>
<evidence type="ECO:0000313" key="7">
    <source>
        <dbReference type="Proteomes" id="UP000652760"/>
    </source>
</evidence>
<dbReference type="InterPro" id="IPR037522">
    <property type="entry name" value="HD_GYP_dom"/>
</dbReference>
<evidence type="ECO:0000313" key="6">
    <source>
        <dbReference type="EMBL" id="MBK1841990.1"/>
    </source>
</evidence>
<dbReference type="InterPro" id="IPR052020">
    <property type="entry name" value="Cyclic_di-GMP/3'3'-cGAMP_PDE"/>
</dbReference>
<dbReference type="Pfam" id="PF13487">
    <property type="entry name" value="HD_5"/>
    <property type="match status" value="1"/>
</dbReference>
<evidence type="ECO:0000259" key="4">
    <source>
        <dbReference type="PROSITE" id="PS51831"/>
    </source>
</evidence>
<dbReference type="RefSeq" id="WP_200198668.1">
    <property type="nucleotide sequence ID" value="NZ_JAENHM010000077.1"/>
</dbReference>
<dbReference type="CDD" id="cd00156">
    <property type="entry name" value="REC"/>
    <property type="match status" value="1"/>
</dbReference>
<dbReference type="Pfam" id="PF00072">
    <property type="entry name" value="Response_reg"/>
    <property type="match status" value="1"/>
</dbReference>
<feature type="modified residue" description="4-aspartylphosphate" evidence="1">
    <location>
        <position position="117"/>
    </location>
</feature>
<gene>
    <name evidence="6" type="ORF">JHL17_31795</name>
</gene>
<dbReference type="EMBL" id="JAENHM010000077">
    <property type="protein sequence ID" value="MBK1841990.1"/>
    <property type="molecule type" value="Genomic_DNA"/>
</dbReference>
<name>A0ABS1FEZ0_9PROT</name>
<keyword evidence="7" id="KW-1185">Reference proteome</keyword>
<dbReference type="InterPro" id="IPR003607">
    <property type="entry name" value="HD/PDEase_dom"/>
</dbReference>
<dbReference type="InterPro" id="IPR006674">
    <property type="entry name" value="HD_domain"/>
</dbReference>
<feature type="domain" description="HD-GYP" evidence="5">
    <location>
        <begin position="390"/>
        <end position="600"/>
    </location>
</feature>
<proteinExistence type="predicted"/>